<evidence type="ECO:0008006" key="3">
    <source>
        <dbReference type="Google" id="ProtNLM"/>
    </source>
</evidence>
<sequence>MAWYKTGTVAVTNGSGAVTGTGTDWFAALQVGWGFVGPDGRVYEITSVNSATSITITPTYQGSTASAQSYAAFPTRSLQADLADAVNQLITDYQASLDGPGAGLFADGTPALPGIAFDADPDTGLARPGSNQLGFYTAGVLRALLIGSGFTINVPILGTAVTQSITDATSGRLLKVGDFGLGAGSPPSISDFTASLKPGFYRYLEQSATGAPGGGFSYNGHALVLKSASGTVIFASREANAAAGQKSWVGARTADPGSITWYQIVTQAQLLGTVSQSDGVPTGAVIERGSNGNGEYVRFADGTQICTDVVSFNPTLATGYTAFSFPASFANGDISCAFSSVETNLGANKATLGDMYVVNNSTQWKVHHTQATGGTNFDVKLLAIGRWF</sequence>
<dbReference type="RefSeq" id="WP_386803326.1">
    <property type="nucleotide sequence ID" value="NZ_JBHTMU010000016.1"/>
</dbReference>
<dbReference type="EMBL" id="JBHTMU010000016">
    <property type="protein sequence ID" value="MFD1342873.1"/>
    <property type="molecule type" value="Genomic_DNA"/>
</dbReference>
<reference evidence="2" key="1">
    <citation type="journal article" date="2019" name="Int. J. Syst. Evol. Microbiol.">
        <title>The Global Catalogue of Microorganisms (GCM) 10K type strain sequencing project: providing services to taxonomists for standard genome sequencing and annotation.</title>
        <authorList>
            <consortium name="The Broad Institute Genomics Platform"/>
            <consortium name="The Broad Institute Genome Sequencing Center for Infectious Disease"/>
            <person name="Wu L."/>
            <person name="Ma J."/>
        </authorList>
    </citation>
    <scope>NUCLEOTIDE SEQUENCE [LARGE SCALE GENOMIC DNA]</scope>
    <source>
        <strain evidence="2">CCUG 62953</strain>
    </source>
</reference>
<evidence type="ECO:0000313" key="1">
    <source>
        <dbReference type="EMBL" id="MFD1342873.1"/>
    </source>
</evidence>
<organism evidence="1 2">
    <name type="scientific">Litorisediminicola beolgyonensis</name>
    <dbReference type="NCBI Taxonomy" id="1173614"/>
    <lineage>
        <taxon>Bacteria</taxon>
        <taxon>Pseudomonadati</taxon>
        <taxon>Pseudomonadota</taxon>
        <taxon>Alphaproteobacteria</taxon>
        <taxon>Rhodobacterales</taxon>
        <taxon>Paracoccaceae</taxon>
        <taxon>Litorisediminicola</taxon>
    </lineage>
</organism>
<gene>
    <name evidence="1" type="ORF">ACFQ4E_10615</name>
</gene>
<evidence type="ECO:0000313" key="2">
    <source>
        <dbReference type="Proteomes" id="UP001597135"/>
    </source>
</evidence>
<dbReference type="Proteomes" id="UP001597135">
    <property type="component" value="Unassembled WGS sequence"/>
</dbReference>
<protein>
    <recommendedName>
        <fullName evidence="3">Tail fiber protein</fullName>
    </recommendedName>
</protein>
<proteinExistence type="predicted"/>
<keyword evidence="2" id="KW-1185">Reference proteome</keyword>
<accession>A0ABW3ZJM1</accession>
<comment type="caution">
    <text evidence="1">The sequence shown here is derived from an EMBL/GenBank/DDBJ whole genome shotgun (WGS) entry which is preliminary data.</text>
</comment>
<name>A0ABW3ZJM1_9RHOB</name>